<evidence type="ECO:0000256" key="1">
    <source>
        <dbReference type="ARBA" id="ARBA00022527"/>
    </source>
</evidence>
<dbReference type="InterPro" id="IPR036890">
    <property type="entry name" value="HATPase_C_sf"/>
</dbReference>
<dbReference type="Pfam" id="PF13581">
    <property type="entry name" value="HATPase_c_2"/>
    <property type="match status" value="1"/>
</dbReference>
<dbReference type="CDD" id="cd16936">
    <property type="entry name" value="HATPase_RsbW-like"/>
    <property type="match status" value="1"/>
</dbReference>
<dbReference type="InterPro" id="IPR003594">
    <property type="entry name" value="HATPase_dom"/>
</dbReference>
<name>A0A2T4UK94_9ACTN</name>
<protein>
    <submittedName>
        <fullName evidence="4">ATP-binding protein</fullName>
    </submittedName>
</protein>
<keyword evidence="1" id="KW-0418">Kinase</keyword>
<dbReference type="PANTHER" id="PTHR35526:SF3">
    <property type="entry name" value="ANTI-SIGMA-F FACTOR RSBW"/>
    <property type="match status" value="1"/>
</dbReference>
<proteinExistence type="predicted"/>
<feature type="domain" description="Histidine kinase/HSP90-like ATPase" evidence="3">
    <location>
        <begin position="41"/>
        <end position="133"/>
    </location>
</feature>
<dbReference type="Proteomes" id="UP000240739">
    <property type="component" value="Unassembled WGS sequence"/>
</dbReference>
<reference evidence="4 5" key="1">
    <citation type="submission" date="2018-03" db="EMBL/GenBank/DDBJ databases">
        <title>Aquarubrobacter algicola gen. nov., sp. nov., a novel actinobacterium isolated from shallow eutrophic lake during the end of cyanobacterial harmful algal blooms.</title>
        <authorList>
            <person name="Chun S.J."/>
        </authorList>
    </citation>
    <scope>NUCLEOTIDE SEQUENCE [LARGE SCALE GENOMIC DNA]</scope>
    <source>
        <strain evidence="4 5">Seoho-28</strain>
    </source>
</reference>
<dbReference type="AlphaFoldDB" id="A0A2T4UK94"/>
<keyword evidence="4" id="KW-0067">ATP-binding</keyword>
<evidence type="ECO:0000313" key="5">
    <source>
        <dbReference type="Proteomes" id="UP000240739"/>
    </source>
</evidence>
<organism evidence="4 5">
    <name type="scientific">Paraconexibacter algicola</name>
    <dbReference type="NCBI Taxonomy" id="2133960"/>
    <lineage>
        <taxon>Bacteria</taxon>
        <taxon>Bacillati</taxon>
        <taxon>Actinomycetota</taxon>
        <taxon>Thermoleophilia</taxon>
        <taxon>Solirubrobacterales</taxon>
        <taxon>Paraconexibacteraceae</taxon>
        <taxon>Paraconexibacter</taxon>
    </lineage>
</organism>
<accession>A0A2T4UK94</accession>
<dbReference type="SUPFAM" id="SSF55874">
    <property type="entry name" value="ATPase domain of HSP90 chaperone/DNA topoisomerase II/histidine kinase"/>
    <property type="match status" value="1"/>
</dbReference>
<evidence type="ECO:0000313" key="4">
    <source>
        <dbReference type="EMBL" id="PTL59641.1"/>
    </source>
</evidence>
<feature type="region of interest" description="Disordered" evidence="2">
    <location>
        <begin position="82"/>
        <end position="101"/>
    </location>
</feature>
<dbReference type="PANTHER" id="PTHR35526">
    <property type="entry name" value="ANTI-SIGMA-F FACTOR RSBW-RELATED"/>
    <property type="match status" value="1"/>
</dbReference>
<dbReference type="InterPro" id="IPR050267">
    <property type="entry name" value="Anti-sigma-factor_SerPK"/>
</dbReference>
<evidence type="ECO:0000259" key="3">
    <source>
        <dbReference type="SMART" id="SM00387"/>
    </source>
</evidence>
<dbReference type="GO" id="GO:0004674">
    <property type="term" value="F:protein serine/threonine kinase activity"/>
    <property type="evidence" value="ECO:0007669"/>
    <property type="project" value="UniProtKB-KW"/>
</dbReference>
<keyword evidence="5" id="KW-1185">Reference proteome</keyword>
<sequence length="153" mass="16384">MGTTGEMARPAQVDRTLAAAPQSVAYARALIDTVEPALPPDVRQRARLLMSEVVTNAVRHGAGTAVRVQIRRERGRLVVEVRDDGEGFEPDPSRPDPTQGSGWGVHLVATLAQEWGVDADGGTRVWFALDVADEELHAVALQHHRPGGLSAAV</sequence>
<keyword evidence="1" id="KW-0723">Serine/threonine-protein kinase</keyword>
<keyword evidence="4" id="KW-0547">Nucleotide-binding</keyword>
<dbReference type="EMBL" id="PYYB01000001">
    <property type="protein sequence ID" value="PTL59641.1"/>
    <property type="molecule type" value="Genomic_DNA"/>
</dbReference>
<gene>
    <name evidence="4" type="ORF">C7Y72_08255</name>
</gene>
<dbReference type="GO" id="GO:0005524">
    <property type="term" value="F:ATP binding"/>
    <property type="evidence" value="ECO:0007669"/>
    <property type="project" value="UniProtKB-KW"/>
</dbReference>
<dbReference type="SMART" id="SM00387">
    <property type="entry name" value="HATPase_c"/>
    <property type="match status" value="1"/>
</dbReference>
<comment type="caution">
    <text evidence="4">The sequence shown here is derived from an EMBL/GenBank/DDBJ whole genome shotgun (WGS) entry which is preliminary data.</text>
</comment>
<dbReference type="Gene3D" id="3.30.565.10">
    <property type="entry name" value="Histidine kinase-like ATPase, C-terminal domain"/>
    <property type="match status" value="1"/>
</dbReference>
<keyword evidence="1" id="KW-0808">Transferase</keyword>
<evidence type="ECO:0000256" key="2">
    <source>
        <dbReference type="SAM" id="MobiDB-lite"/>
    </source>
</evidence>